<comment type="caution">
    <text evidence="2">The sequence shown here is derived from an EMBL/GenBank/DDBJ whole genome shotgun (WGS) entry which is preliminary data.</text>
</comment>
<feature type="transmembrane region" description="Helical" evidence="1">
    <location>
        <begin position="9"/>
        <end position="27"/>
    </location>
</feature>
<keyword evidence="1" id="KW-0812">Transmembrane</keyword>
<feature type="transmembrane region" description="Helical" evidence="1">
    <location>
        <begin position="33"/>
        <end position="53"/>
    </location>
</feature>
<evidence type="ECO:0000313" key="3">
    <source>
        <dbReference type="Proteomes" id="UP000231192"/>
    </source>
</evidence>
<evidence type="ECO:0000313" key="2">
    <source>
        <dbReference type="EMBL" id="PIR83980.1"/>
    </source>
</evidence>
<evidence type="ECO:0000256" key="1">
    <source>
        <dbReference type="SAM" id="Phobius"/>
    </source>
</evidence>
<proteinExistence type="predicted"/>
<dbReference type="AlphaFoldDB" id="A0A2H0UCA0"/>
<feature type="transmembrane region" description="Helical" evidence="1">
    <location>
        <begin position="73"/>
        <end position="92"/>
    </location>
</feature>
<name>A0A2H0UCA0_9BACT</name>
<accession>A0A2H0UCA0</accession>
<protein>
    <recommendedName>
        <fullName evidence="4">DUF2178 domain-containing protein</fullName>
    </recommendedName>
</protein>
<keyword evidence="1" id="KW-0472">Membrane</keyword>
<keyword evidence="1" id="KW-1133">Transmembrane helix</keyword>
<feature type="transmembrane region" description="Helical" evidence="1">
    <location>
        <begin position="98"/>
        <end position="116"/>
    </location>
</feature>
<gene>
    <name evidence="2" type="ORF">COU18_01060</name>
</gene>
<sequence>MKDKQYPEIVSAIVLTVVAVLLVNPFHLWMPNMAHMAILAAVVVAFGVFAVFVLRERVGDEREDVHRMFAGRVAYLSGALVLIVAIVVESIAGSLDPWLVVALLAMVIGKVGAHIYSARYR</sequence>
<reference evidence="3" key="1">
    <citation type="submission" date="2017-09" db="EMBL/GenBank/DDBJ databases">
        <title>Depth-based differentiation of microbial function through sediment-hosted aquifers and enrichment of novel symbionts in the deep terrestrial subsurface.</title>
        <authorList>
            <person name="Probst A.J."/>
            <person name="Ladd B."/>
            <person name="Jarett J.K."/>
            <person name="Geller-Mcgrath D.E."/>
            <person name="Sieber C.M.K."/>
            <person name="Emerson J.B."/>
            <person name="Anantharaman K."/>
            <person name="Thomas B.C."/>
            <person name="Malmstrom R."/>
            <person name="Stieglmeier M."/>
            <person name="Klingl A."/>
            <person name="Woyke T."/>
            <person name="Ryan C.M."/>
            <person name="Banfield J.F."/>
        </authorList>
    </citation>
    <scope>NUCLEOTIDE SEQUENCE [LARGE SCALE GENOMIC DNA]</scope>
</reference>
<organism evidence="2 3">
    <name type="scientific">Candidatus Kaiserbacteria bacterium CG10_big_fil_rev_8_21_14_0_10_51_14</name>
    <dbReference type="NCBI Taxonomy" id="1974610"/>
    <lineage>
        <taxon>Bacteria</taxon>
        <taxon>Candidatus Kaiseribacteriota</taxon>
    </lineage>
</organism>
<dbReference type="EMBL" id="PFBK01000003">
    <property type="protein sequence ID" value="PIR83980.1"/>
    <property type="molecule type" value="Genomic_DNA"/>
</dbReference>
<dbReference type="Proteomes" id="UP000231192">
    <property type="component" value="Unassembled WGS sequence"/>
</dbReference>
<evidence type="ECO:0008006" key="4">
    <source>
        <dbReference type="Google" id="ProtNLM"/>
    </source>
</evidence>